<accession>A0A7X4YEE2</accession>
<dbReference type="PANTHER" id="PTHR46520">
    <property type="entry name" value="SERINE BETA-LACTAMASE-LIKE PROTEIN LACTB, MITOCHONDRIAL"/>
    <property type="match status" value="1"/>
</dbReference>
<evidence type="ECO:0000256" key="1">
    <source>
        <dbReference type="SAM" id="SignalP"/>
    </source>
</evidence>
<dbReference type="InterPro" id="IPR052794">
    <property type="entry name" value="Mito_Ser_Protease_LACTB"/>
</dbReference>
<dbReference type="EMBL" id="JAAAPK010000009">
    <property type="protein sequence ID" value="NBC43910.1"/>
    <property type="molecule type" value="Genomic_DNA"/>
</dbReference>
<dbReference type="GO" id="GO:0006508">
    <property type="term" value="P:proteolysis"/>
    <property type="evidence" value="ECO:0007669"/>
    <property type="project" value="TreeGrafter"/>
</dbReference>
<feature type="domain" description="Beta-lactamase-related" evidence="2">
    <location>
        <begin position="56"/>
        <end position="368"/>
    </location>
</feature>
<dbReference type="PANTHER" id="PTHR46520:SF1">
    <property type="entry name" value="SERINE BETA-LACTAMASE-LIKE PROTEIN LACTB, MITOCHONDRIAL"/>
    <property type="match status" value="1"/>
</dbReference>
<dbReference type="InterPro" id="IPR001466">
    <property type="entry name" value="Beta-lactam-related"/>
</dbReference>
<evidence type="ECO:0000259" key="2">
    <source>
        <dbReference type="Pfam" id="PF00144"/>
    </source>
</evidence>
<sequence>MPASSALAPRPSVLRLSALVLGTLFAVAPASAAPNASYPLPPASSRHEAQVQQARAFAQKLLKDFQLPGLSVAVAHRGQVLWSEGFGYADLEQGIPVTPLTRFRVGSVSKVLTAAAVARLVEEGSLNLDAPIQKYVPSFPVKPWPITTRQLAGHLAGIRHYLDRDEAIFQEARHFSSLTQAMGLFQDDALLSEPGTAYAYSSYGFNLVGAVVEGAAHEEFLRYMQHAVFEPLGMRHTGADHPHQLIPHRTRFYANGPEGSHQHAAHVDNSYKWPGGGFLSTAEDLVVFGSAHLQPGFLRKETLALLFTSQKLKSGKETGVGLGWRIGVSAQGRRILHHRGAIEGGRAMLMLFPDSQLVVALLGNTYADFGEEQAAQLGEIFISAPR</sequence>
<dbReference type="AlphaFoldDB" id="A0A7X4YEE2"/>
<dbReference type="Proteomes" id="UP000537825">
    <property type="component" value="Unassembled WGS sequence"/>
</dbReference>
<feature type="signal peptide" evidence="1">
    <location>
        <begin position="1"/>
        <end position="32"/>
    </location>
</feature>
<keyword evidence="3" id="KW-0378">Hydrolase</keyword>
<feature type="chain" id="PRO_5031240525" evidence="1">
    <location>
        <begin position="33"/>
        <end position="386"/>
    </location>
</feature>
<dbReference type="RefSeq" id="WP_139915047.1">
    <property type="nucleotide sequence ID" value="NZ_CBCSLE010000003.1"/>
</dbReference>
<evidence type="ECO:0000313" key="4">
    <source>
        <dbReference type="Proteomes" id="UP000537825"/>
    </source>
</evidence>
<gene>
    <name evidence="3" type="ORF">GTZ93_29295</name>
</gene>
<comment type="caution">
    <text evidence="3">The sequence shown here is derived from an EMBL/GenBank/DDBJ whole genome shotgun (WGS) entry which is preliminary data.</text>
</comment>
<dbReference type="GO" id="GO:0019216">
    <property type="term" value="P:regulation of lipid metabolic process"/>
    <property type="evidence" value="ECO:0007669"/>
    <property type="project" value="TreeGrafter"/>
</dbReference>
<dbReference type="GO" id="GO:0008233">
    <property type="term" value="F:peptidase activity"/>
    <property type="evidence" value="ECO:0007669"/>
    <property type="project" value="TreeGrafter"/>
</dbReference>
<dbReference type="Gene3D" id="3.40.710.10">
    <property type="entry name" value="DD-peptidase/beta-lactamase superfamily"/>
    <property type="match status" value="1"/>
</dbReference>
<evidence type="ECO:0000313" key="3">
    <source>
        <dbReference type="EMBL" id="NBC43910.1"/>
    </source>
</evidence>
<organism evidence="3 4">
    <name type="scientific">Corallococcus exiguus</name>
    <dbReference type="NCBI Taxonomy" id="83462"/>
    <lineage>
        <taxon>Bacteria</taxon>
        <taxon>Pseudomonadati</taxon>
        <taxon>Myxococcota</taxon>
        <taxon>Myxococcia</taxon>
        <taxon>Myxococcales</taxon>
        <taxon>Cystobacterineae</taxon>
        <taxon>Myxococcaceae</taxon>
        <taxon>Corallococcus</taxon>
    </lineage>
</organism>
<reference evidence="3 4" key="1">
    <citation type="submission" date="2020-01" db="EMBL/GenBank/DDBJ databases">
        <title>The draft genome sequence of Corallococcus exiguus DSM 14696.</title>
        <authorList>
            <person name="Zhang X."/>
            <person name="Zhu H."/>
        </authorList>
    </citation>
    <scope>NUCLEOTIDE SEQUENCE [LARGE SCALE GENOMIC DNA]</scope>
    <source>
        <strain evidence="3 4">DSM 14696</strain>
    </source>
</reference>
<dbReference type="Pfam" id="PF00144">
    <property type="entry name" value="Beta-lactamase"/>
    <property type="match status" value="1"/>
</dbReference>
<keyword evidence="4" id="KW-1185">Reference proteome</keyword>
<name>A0A7X4YEE2_9BACT</name>
<dbReference type="InterPro" id="IPR012338">
    <property type="entry name" value="Beta-lactam/transpept-like"/>
</dbReference>
<protein>
    <submittedName>
        <fullName evidence="3">Serine hydrolase</fullName>
    </submittedName>
</protein>
<dbReference type="SUPFAM" id="SSF56601">
    <property type="entry name" value="beta-lactamase/transpeptidase-like"/>
    <property type="match status" value="1"/>
</dbReference>
<proteinExistence type="predicted"/>
<keyword evidence="1" id="KW-0732">Signal</keyword>